<reference evidence="1 2" key="1">
    <citation type="journal article" date="2015" name="Genome Announc.">
        <title>Next-Generation Whole-Genome Sequencing of Eight Strains of Bacillus cereus, Isolated from Food.</title>
        <authorList>
            <person name="Krawczyk A.O."/>
            <person name="de Jong A."/>
            <person name="Eijlander R.T."/>
            <person name="Berendsen E.M."/>
            <person name="Holsappel S."/>
            <person name="Wells-Bennik M.H."/>
            <person name="Kuipers O.P."/>
        </authorList>
    </citation>
    <scope>NUCLEOTIDE SEQUENCE [LARGE SCALE GENOMIC DNA]</scope>
    <source>
        <strain evidence="1 2">B4147</strain>
    </source>
</reference>
<dbReference type="EMBL" id="LCYN01000004">
    <property type="protein sequence ID" value="KKZ99394.1"/>
    <property type="molecule type" value="Genomic_DNA"/>
</dbReference>
<comment type="caution">
    <text evidence="1">The sequence shown here is derived from an EMBL/GenBank/DDBJ whole genome shotgun (WGS) entry which is preliminary data.</text>
</comment>
<dbReference type="PATRIC" id="fig|1396.433.peg.2863"/>
<sequence>MKKWIKITSSLVIAIAVGIFTGYKVGTYAGSDVKEKQTEKIKGEEVILDLNSDRHIINAMQCTK</sequence>
<proteinExistence type="predicted"/>
<dbReference type="Proteomes" id="UP000035350">
    <property type="component" value="Unassembled WGS sequence"/>
</dbReference>
<organism evidence="1 2">
    <name type="scientific">Bacillus wiedmannii</name>
    <dbReference type="NCBI Taxonomy" id="1890302"/>
    <lineage>
        <taxon>Bacteria</taxon>
        <taxon>Bacillati</taxon>
        <taxon>Bacillota</taxon>
        <taxon>Bacilli</taxon>
        <taxon>Bacillales</taxon>
        <taxon>Bacillaceae</taxon>
        <taxon>Bacillus</taxon>
        <taxon>Bacillus cereus group</taxon>
    </lineage>
</organism>
<evidence type="ECO:0000313" key="1">
    <source>
        <dbReference type="EMBL" id="KKZ99394.1"/>
    </source>
</evidence>
<reference evidence="2" key="2">
    <citation type="submission" date="2015-04" db="EMBL/GenBank/DDBJ databases">
        <title>Draft Genome Sequences of Eight Spore-Forming Food Isolates of Bacillus cereus Genome sequencing.</title>
        <authorList>
            <person name="Krawcyk A.O."/>
            <person name="de Jong A."/>
            <person name="Eijlander R.T."/>
            <person name="Berendsen E.M."/>
            <person name="Holsappel S."/>
            <person name="Wells-Bennik M."/>
            <person name="Kuipers O.P."/>
        </authorList>
    </citation>
    <scope>NUCLEOTIDE SEQUENCE [LARGE SCALE GENOMIC DNA]</scope>
    <source>
        <strain evidence="2">B4147</strain>
    </source>
</reference>
<name>A0A0G8CIU5_9BACI</name>
<dbReference type="AlphaFoldDB" id="A0A0G8CIU5"/>
<evidence type="ECO:0000313" key="2">
    <source>
        <dbReference type="Proteomes" id="UP000035350"/>
    </source>
</evidence>
<gene>
    <name evidence="1" type="ORF">B4147_3978</name>
</gene>
<accession>A0A0G8CIU5</accession>
<protein>
    <submittedName>
        <fullName evidence="1">Uncharacterized protein</fullName>
    </submittedName>
</protein>